<evidence type="ECO:0000313" key="8">
    <source>
        <dbReference type="Proteomes" id="UP000318141"/>
    </source>
</evidence>
<keyword evidence="3 6" id="KW-0812">Transmembrane</keyword>
<evidence type="ECO:0000256" key="5">
    <source>
        <dbReference type="ARBA" id="ARBA00023136"/>
    </source>
</evidence>
<comment type="caution">
    <text evidence="7">The sequence shown here is derived from an EMBL/GenBank/DDBJ whole genome shotgun (WGS) entry which is preliminary data.</text>
</comment>
<dbReference type="EMBL" id="VLJN01000016">
    <property type="protein sequence ID" value="TWG85737.1"/>
    <property type="molecule type" value="Genomic_DNA"/>
</dbReference>
<dbReference type="Pfam" id="PF03788">
    <property type="entry name" value="LrgA"/>
    <property type="match status" value="1"/>
</dbReference>
<dbReference type="GO" id="GO:0005886">
    <property type="term" value="C:plasma membrane"/>
    <property type="evidence" value="ECO:0007669"/>
    <property type="project" value="UniProtKB-SubCell"/>
</dbReference>
<dbReference type="InterPro" id="IPR005538">
    <property type="entry name" value="LrgA/CidA"/>
</dbReference>
<evidence type="ECO:0000256" key="3">
    <source>
        <dbReference type="ARBA" id="ARBA00022692"/>
    </source>
</evidence>
<keyword evidence="4 6" id="KW-1133">Transmembrane helix</keyword>
<evidence type="ECO:0000256" key="2">
    <source>
        <dbReference type="ARBA" id="ARBA00022475"/>
    </source>
</evidence>
<gene>
    <name evidence="7" type="ORF">L602_002300000170</name>
</gene>
<feature type="transmembrane region" description="Helical" evidence="6">
    <location>
        <begin position="29"/>
        <end position="50"/>
    </location>
</feature>
<reference evidence="7 8" key="1">
    <citation type="submission" date="2019-07" db="EMBL/GenBank/DDBJ databases">
        <title>Genome sequencing of lignin-degrading bacterial isolates.</title>
        <authorList>
            <person name="Gladden J."/>
        </authorList>
    </citation>
    <scope>NUCLEOTIDE SEQUENCE [LARGE SCALE GENOMIC DNA]</scope>
    <source>
        <strain evidence="7 8">J11</strain>
    </source>
</reference>
<evidence type="ECO:0000256" key="4">
    <source>
        <dbReference type="ARBA" id="ARBA00022989"/>
    </source>
</evidence>
<name>A0A562BKD3_9BURK</name>
<dbReference type="Proteomes" id="UP000318141">
    <property type="component" value="Unassembled WGS sequence"/>
</dbReference>
<dbReference type="PANTHER" id="PTHR33931">
    <property type="entry name" value="HOLIN-LIKE PROTEIN CIDA-RELATED"/>
    <property type="match status" value="1"/>
</dbReference>
<proteinExistence type="predicted"/>
<dbReference type="PANTHER" id="PTHR33931:SF2">
    <property type="entry name" value="HOLIN-LIKE PROTEIN CIDA"/>
    <property type="match status" value="1"/>
</dbReference>
<accession>A0A562BKD3</accession>
<keyword evidence="8" id="KW-1185">Reference proteome</keyword>
<evidence type="ECO:0000256" key="6">
    <source>
        <dbReference type="SAM" id="Phobius"/>
    </source>
</evidence>
<keyword evidence="2" id="KW-1003">Cell membrane</keyword>
<protein>
    <submittedName>
        <fullName evidence="7">Holin-like protein</fullName>
    </submittedName>
</protein>
<sequence>MLQTLAILLVFQSVGEVFSYALRLPVPGPVIGMILLFCWLALDDRLLGVIQGSANELLKHLSLLFVPAGVGIMVHAGRIESEWLPIIVALVLSTWLAIATTALVTRALMRKPPASPDRPSVTDGQGEPT</sequence>
<evidence type="ECO:0000313" key="7">
    <source>
        <dbReference type="EMBL" id="TWG85737.1"/>
    </source>
</evidence>
<evidence type="ECO:0000256" key="1">
    <source>
        <dbReference type="ARBA" id="ARBA00004651"/>
    </source>
</evidence>
<feature type="transmembrane region" description="Helical" evidence="6">
    <location>
        <begin position="83"/>
        <end position="104"/>
    </location>
</feature>
<keyword evidence="5 6" id="KW-0472">Membrane</keyword>
<dbReference type="OrthoDB" id="385012at2"/>
<dbReference type="AlphaFoldDB" id="A0A562BKD3"/>
<feature type="transmembrane region" description="Helical" evidence="6">
    <location>
        <begin position="57"/>
        <end position="77"/>
    </location>
</feature>
<organism evidence="7 8">
    <name type="scientific">Cupriavidus gilardii J11</name>
    <dbReference type="NCBI Taxonomy" id="936133"/>
    <lineage>
        <taxon>Bacteria</taxon>
        <taxon>Pseudomonadati</taxon>
        <taxon>Pseudomonadota</taxon>
        <taxon>Betaproteobacteria</taxon>
        <taxon>Burkholderiales</taxon>
        <taxon>Burkholderiaceae</taxon>
        <taxon>Cupriavidus</taxon>
    </lineage>
</organism>
<comment type="subcellular location">
    <subcellularLocation>
        <location evidence="1">Cell membrane</location>
        <topology evidence="1">Multi-pass membrane protein</topology>
    </subcellularLocation>
</comment>